<reference evidence="2" key="1">
    <citation type="journal article" date="2020" name="Phytopathology">
        <title>Genome sequence and comparative analysis of Colletotrichum gloeosporioides isolated from Liriodendron leaves.</title>
        <authorList>
            <person name="Fu F.F."/>
            <person name="Hao Z."/>
            <person name="Wang P."/>
            <person name="Lu Y."/>
            <person name="Xue L.J."/>
            <person name="Wei G."/>
            <person name="Tian Y."/>
            <person name="Baishi H."/>
            <person name="Xu H."/>
            <person name="Shi J."/>
            <person name="Cheng T."/>
            <person name="Wang G."/>
            <person name="Yi Y."/>
            <person name="Chen J."/>
        </authorList>
    </citation>
    <scope>NUCLEOTIDE SEQUENCE</scope>
    <source>
        <strain evidence="2">Lc1</strain>
    </source>
</reference>
<evidence type="ECO:0000313" key="2">
    <source>
        <dbReference type="EMBL" id="KAF3805641.1"/>
    </source>
</evidence>
<dbReference type="Pfam" id="PF06985">
    <property type="entry name" value="HET"/>
    <property type="match status" value="2"/>
</dbReference>
<name>A0A8H4FKU8_COLGL</name>
<gene>
    <name evidence="2" type="ORF">GCG54_00005680</name>
</gene>
<feature type="domain" description="Heterokaryon incompatibility" evidence="1">
    <location>
        <begin position="676"/>
        <end position="813"/>
    </location>
</feature>
<dbReference type="RefSeq" id="XP_045264800.1">
    <property type="nucleotide sequence ID" value="XM_045405698.1"/>
</dbReference>
<dbReference type="InterPro" id="IPR052895">
    <property type="entry name" value="HetReg/Transcr_Mod"/>
</dbReference>
<reference evidence="2" key="2">
    <citation type="submission" date="2020-03" db="EMBL/GenBank/DDBJ databases">
        <authorList>
            <person name="Fu F.-F."/>
            <person name="Chen J."/>
        </authorList>
    </citation>
    <scope>NUCLEOTIDE SEQUENCE</scope>
    <source>
        <strain evidence="2">Lc1</strain>
    </source>
</reference>
<sequence>MDDGDWDEFWAELDIDPDNDLKSSLEFDPFSLEECHRVDSENIFYQPLAEDEIRLLTVWPGSFGDAVRCSLAVTTTTRGYEEYDAISYTWAGDDDIIDKSGRVSIASEDFPVTPNCEAVLRRVRQEWTPRIVWIDAICVNQDDLHERGRQVSLMPQIYSRAREVIIYVGEATSDIPALFKHLTWAQHNSTPGNREETQEALVRFLSRRYFSRAWVIQEVALARQATLICGSHTLSWSLVHVNNLAARGLLSGLVSEDGRIPRLQALPPVIQFKAPAFRTTGDLLRLLDLARNSRAADPRDKVFAVFGLITCPESEGFSADYTKTPAEVFTSTALWIAQRFGLPALLARAVDVVRRVPVSEAVVLDSAWIPNWTEDTFQSPDSLIPQLRREYRSVSKVAGLPITVSQRDPGAIRFPTFKLGRIIDEILAYDKESYESFSKNVIGRAKDVHIPPPPWVFKIFGDYIDGRRTAETYSFVFLRNDRDFPGLASEAYSRCDNGFPITFKTLEAYAGWNKANIYLLPEPDDYGKFQFTHPGTVSVFANGKSLTWLHERPNGRTTRGRFSKYAVFCAADGVDGPERIQGLLYMDGTSHKGVWKTGEFTLDVFTNGGISSCLSCGSVQTEPDLSSSGDEDIYHNIYQTLNNTKDIRLLTLEPGEYEDPLNGNLHLTTTSGFLRYDAISYTWGGEDEQMERSGSIMLNSRRFLVTPNCEAALRRVRSQGSKKTIWIDAICINQDDLQERGHQVRLMQQIYSRADHVLVYLGESSPKEDDLLNFLSGQSLRVSEDTDLHLLLQAALCRLFRRRYFSRVWVLQEVALARQATLICGRHSIPWSLMEIPRLGHIGLLDYSKDDGYFLGISGLDRLPPVLELRAPAYGNPKGLLGLLEATLGSRASDPRDKVFALFGLLTCPESDGLVADYTKTTAEVYTSVAIWIAQNFGLPSLLSRTCVLQQRLAVEHQLPQWVPNWAYDGLQRLDWGLTYEQESEGLARLPVSVCMRDTTAIKFPALLMGTAAQVLLLENLTDYSVFVPTPSTDGNCFSAMSREFLIKTMGRLYRTKASGEDYITKAMGKEYYVTWNGPFIHFIHLNYGVNRQKTDDGQAHEQDGPSHSAIAEDTTEVNSWIRDLVYLIPQPRDDGFDFTEPGCYAARNIMRVVAPEFICAGC</sequence>
<accession>A0A8H4FKU8</accession>
<feature type="domain" description="Heterokaryon incompatibility" evidence="1">
    <location>
        <begin position="83"/>
        <end position="218"/>
    </location>
</feature>
<dbReference type="PANTHER" id="PTHR24148">
    <property type="entry name" value="ANKYRIN REPEAT DOMAIN-CONTAINING PROTEIN 39 HOMOLOG-RELATED"/>
    <property type="match status" value="1"/>
</dbReference>
<dbReference type="Proteomes" id="UP000613401">
    <property type="component" value="Unassembled WGS sequence"/>
</dbReference>
<comment type="caution">
    <text evidence="2">The sequence shown here is derived from an EMBL/GenBank/DDBJ whole genome shotgun (WGS) entry which is preliminary data.</text>
</comment>
<dbReference type="PANTHER" id="PTHR24148:SF73">
    <property type="entry name" value="HET DOMAIN PROTEIN (AFU_ORTHOLOGUE AFUA_8G01020)"/>
    <property type="match status" value="1"/>
</dbReference>
<dbReference type="InterPro" id="IPR010730">
    <property type="entry name" value="HET"/>
</dbReference>
<evidence type="ECO:0000259" key="1">
    <source>
        <dbReference type="Pfam" id="PF06985"/>
    </source>
</evidence>
<keyword evidence="3" id="KW-1185">Reference proteome</keyword>
<organism evidence="2 3">
    <name type="scientific">Colletotrichum gloeosporioides</name>
    <name type="common">Anthracnose fungus</name>
    <name type="synonym">Glomerella cingulata</name>
    <dbReference type="NCBI Taxonomy" id="474922"/>
    <lineage>
        <taxon>Eukaryota</taxon>
        <taxon>Fungi</taxon>
        <taxon>Dikarya</taxon>
        <taxon>Ascomycota</taxon>
        <taxon>Pezizomycotina</taxon>
        <taxon>Sordariomycetes</taxon>
        <taxon>Hypocreomycetidae</taxon>
        <taxon>Glomerellales</taxon>
        <taxon>Glomerellaceae</taxon>
        <taxon>Colletotrichum</taxon>
        <taxon>Colletotrichum gloeosporioides species complex</taxon>
    </lineage>
</organism>
<dbReference type="EMBL" id="WVTB01000041">
    <property type="protein sequence ID" value="KAF3805641.1"/>
    <property type="molecule type" value="Genomic_DNA"/>
</dbReference>
<evidence type="ECO:0000313" key="3">
    <source>
        <dbReference type="Proteomes" id="UP000613401"/>
    </source>
</evidence>
<dbReference type="GeneID" id="69012830"/>
<proteinExistence type="predicted"/>
<dbReference type="AlphaFoldDB" id="A0A8H4FKU8"/>
<protein>
    <recommendedName>
        <fullName evidence="1">Heterokaryon incompatibility domain-containing protein</fullName>
    </recommendedName>
</protein>